<dbReference type="AlphaFoldDB" id="T1K3W7"/>
<dbReference type="Proteomes" id="UP000015104">
    <property type="component" value="Unassembled WGS sequence"/>
</dbReference>
<name>T1K3W7_TETUR</name>
<evidence type="ECO:0000313" key="1">
    <source>
        <dbReference type="EnsemblMetazoa" id="tetur05g00500.1"/>
    </source>
</evidence>
<dbReference type="EMBL" id="CAEY01001560">
    <property type="status" value="NOT_ANNOTATED_CDS"/>
    <property type="molecule type" value="Genomic_DNA"/>
</dbReference>
<evidence type="ECO:0000313" key="2">
    <source>
        <dbReference type="Proteomes" id="UP000015104"/>
    </source>
</evidence>
<reference evidence="2" key="1">
    <citation type="submission" date="2011-08" db="EMBL/GenBank/DDBJ databases">
        <authorList>
            <person name="Rombauts S."/>
        </authorList>
    </citation>
    <scope>NUCLEOTIDE SEQUENCE</scope>
    <source>
        <strain evidence="2">London</strain>
    </source>
</reference>
<proteinExistence type="predicted"/>
<accession>T1K3W7</accession>
<sequence>MINNEHTGHPRACTLRILLFMVDVKLPISSSNTIFMPGLQNSGFN</sequence>
<dbReference type="EnsemblMetazoa" id="tetur05g00500.1">
    <property type="protein sequence ID" value="tetur05g00500.1"/>
    <property type="gene ID" value="tetur05g00500"/>
</dbReference>
<organism evidence="1 2">
    <name type="scientific">Tetranychus urticae</name>
    <name type="common">Two-spotted spider mite</name>
    <dbReference type="NCBI Taxonomy" id="32264"/>
    <lineage>
        <taxon>Eukaryota</taxon>
        <taxon>Metazoa</taxon>
        <taxon>Ecdysozoa</taxon>
        <taxon>Arthropoda</taxon>
        <taxon>Chelicerata</taxon>
        <taxon>Arachnida</taxon>
        <taxon>Acari</taxon>
        <taxon>Acariformes</taxon>
        <taxon>Trombidiformes</taxon>
        <taxon>Prostigmata</taxon>
        <taxon>Eleutherengona</taxon>
        <taxon>Raphignathae</taxon>
        <taxon>Tetranychoidea</taxon>
        <taxon>Tetranychidae</taxon>
        <taxon>Tetranychus</taxon>
    </lineage>
</organism>
<keyword evidence="2" id="KW-1185">Reference proteome</keyword>
<reference evidence="1" key="2">
    <citation type="submission" date="2015-06" db="UniProtKB">
        <authorList>
            <consortium name="EnsemblMetazoa"/>
        </authorList>
    </citation>
    <scope>IDENTIFICATION</scope>
</reference>
<dbReference type="HOGENOM" id="CLU_3208220_0_0_1"/>
<protein>
    <submittedName>
        <fullName evidence="1">Uncharacterized protein</fullName>
    </submittedName>
</protein>